<dbReference type="InterPro" id="IPR019253">
    <property type="entry name" value="DUF2244_TM"/>
</dbReference>
<feature type="transmembrane region" description="Helical" evidence="1">
    <location>
        <begin position="44"/>
        <end position="67"/>
    </location>
</feature>
<protein>
    <submittedName>
        <fullName evidence="2">DUF2244 domain-containing protein</fullName>
    </submittedName>
</protein>
<keyword evidence="1" id="KW-1133">Transmembrane helix</keyword>
<organism evidence="2 3">
    <name type="scientific">Zoogloea oleivorans</name>
    <dbReference type="NCBI Taxonomy" id="1552750"/>
    <lineage>
        <taxon>Bacteria</taxon>
        <taxon>Pseudomonadati</taxon>
        <taxon>Pseudomonadota</taxon>
        <taxon>Betaproteobacteria</taxon>
        <taxon>Rhodocyclales</taxon>
        <taxon>Zoogloeaceae</taxon>
        <taxon>Zoogloea</taxon>
    </lineage>
</organism>
<name>A0A6C2CIN4_9RHOO</name>
<dbReference type="Proteomes" id="UP000389128">
    <property type="component" value="Unassembled WGS sequence"/>
</dbReference>
<evidence type="ECO:0000313" key="2">
    <source>
        <dbReference type="EMBL" id="TYC53486.1"/>
    </source>
</evidence>
<dbReference type="EMBL" id="SDKK01000027">
    <property type="protein sequence ID" value="TYC53486.1"/>
    <property type="molecule type" value="Genomic_DNA"/>
</dbReference>
<gene>
    <name evidence="2" type="ORF">ETQ85_21360</name>
</gene>
<accession>A0A6C2CIN4</accession>
<dbReference type="Pfam" id="PF10003">
    <property type="entry name" value="DUF2244"/>
    <property type="match status" value="1"/>
</dbReference>
<dbReference type="AlphaFoldDB" id="A0A6C2CIN4"/>
<reference evidence="2 3" key="1">
    <citation type="submission" date="2019-01" db="EMBL/GenBank/DDBJ databases">
        <title>Zoogloea oleivorans genome sequencing and assembly.</title>
        <authorList>
            <person name="Tancsics A."/>
            <person name="Farkas M."/>
            <person name="Kriszt B."/>
            <person name="Maroti G."/>
            <person name="Horvath B."/>
        </authorList>
    </citation>
    <scope>NUCLEOTIDE SEQUENCE [LARGE SCALE GENOMIC DNA]</scope>
    <source>
        <strain evidence="2 3">Buc</strain>
    </source>
</reference>
<evidence type="ECO:0000313" key="3">
    <source>
        <dbReference type="Proteomes" id="UP000389128"/>
    </source>
</evidence>
<keyword evidence="3" id="KW-1185">Reference proteome</keyword>
<feature type="transmembrane region" description="Helical" evidence="1">
    <location>
        <begin position="73"/>
        <end position="92"/>
    </location>
</feature>
<comment type="caution">
    <text evidence="2">The sequence shown here is derived from an EMBL/GenBank/DDBJ whole genome shotgun (WGS) entry which is preliminary data.</text>
</comment>
<evidence type="ECO:0000256" key="1">
    <source>
        <dbReference type="SAM" id="Phobius"/>
    </source>
</evidence>
<keyword evidence="1" id="KW-0472">Membrane</keyword>
<keyword evidence="1" id="KW-0812">Transmembrane</keyword>
<sequence length="133" mass="14058">MLHSSQNLICVKKSQTGPGGDAMAITTIEAAGAQQCIARPNCSFTLAAPCSLIGGILLASLLARTGFLLADPWLVLPFIGLELALFLFALRIPERAGASCKFSRLDNDRLIATALLRMPAPDSANRLAPPQRA</sequence>
<proteinExistence type="predicted"/>